<accession>A0AAN7MXQ9</accession>
<dbReference type="PANTHER" id="PTHR37984">
    <property type="entry name" value="PROTEIN CBG26694"/>
    <property type="match status" value="1"/>
</dbReference>
<dbReference type="PANTHER" id="PTHR37984:SF5">
    <property type="entry name" value="PROTEIN NYNRIN-LIKE"/>
    <property type="match status" value="1"/>
</dbReference>
<dbReference type="SUPFAM" id="SSF53098">
    <property type="entry name" value="Ribonuclease H-like"/>
    <property type="match status" value="1"/>
</dbReference>
<dbReference type="Proteomes" id="UP001333110">
    <property type="component" value="Unassembled WGS sequence"/>
</dbReference>
<dbReference type="InterPro" id="IPR001584">
    <property type="entry name" value="Integrase_cat-core"/>
</dbReference>
<protein>
    <recommendedName>
        <fullName evidence="1">Integrase catalytic domain-containing protein</fullName>
    </recommendedName>
</protein>
<dbReference type="InterPro" id="IPR036397">
    <property type="entry name" value="RNaseH_sf"/>
</dbReference>
<evidence type="ECO:0000313" key="3">
    <source>
        <dbReference type="Proteomes" id="UP001333110"/>
    </source>
</evidence>
<keyword evidence="3" id="KW-1185">Reference proteome</keyword>
<feature type="domain" description="Integrase catalytic" evidence="1">
    <location>
        <begin position="21"/>
        <end position="195"/>
    </location>
</feature>
<name>A0AAN7MXQ9_MYCAM</name>
<organism evidence="2 3">
    <name type="scientific">Mycteria americana</name>
    <name type="common">Wood stork</name>
    <dbReference type="NCBI Taxonomy" id="33587"/>
    <lineage>
        <taxon>Eukaryota</taxon>
        <taxon>Metazoa</taxon>
        <taxon>Chordata</taxon>
        <taxon>Craniata</taxon>
        <taxon>Vertebrata</taxon>
        <taxon>Euteleostomi</taxon>
        <taxon>Archelosauria</taxon>
        <taxon>Archosauria</taxon>
        <taxon>Dinosauria</taxon>
        <taxon>Saurischia</taxon>
        <taxon>Theropoda</taxon>
        <taxon>Coelurosauria</taxon>
        <taxon>Aves</taxon>
        <taxon>Neognathae</taxon>
        <taxon>Neoaves</taxon>
        <taxon>Aequornithes</taxon>
        <taxon>Ciconiiformes</taxon>
        <taxon>Ciconiidae</taxon>
        <taxon>Mycteria</taxon>
    </lineage>
</organism>
<dbReference type="InterPro" id="IPR012337">
    <property type="entry name" value="RNaseH-like_sf"/>
</dbReference>
<dbReference type="Gene3D" id="3.30.420.10">
    <property type="entry name" value="Ribonuclease H-like superfamily/Ribonuclease H"/>
    <property type="match status" value="1"/>
</dbReference>
<evidence type="ECO:0000313" key="2">
    <source>
        <dbReference type="EMBL" id="KAK4815730.1"/>
    </source>
</evidence>
<comment type="caution">
    <text evidence="2">The sequence shown here is derived from an EMBL/GenBank/DDBJ whole genome shotgun (WGS) entry which is preliminary data.</text>
</comment>
<reference evidence="2 3" key="1">
    <citation type="journal article" date="2023" name="J. Hered.">
        <title>Chromosome-level genome of the wood stork (Mycteria americana) provides insight into avian chromosome evolution.</title>
        <authorList>
            <person name="Flamio R. Jr."/>
            <person name="Ramstad K.M."/>
        </authorList>
    </citation>
    <scope>NUCLEOTIDE SEQUENCE [LARGE SCALE GENOMIC DNA]</scope>
    <source>
        <strain evidence="2">JAX WOST 10</strain>
    </source>
</reference>
<dbReference type="PROSITE" id="PS50994">
    <property type="entry name" value="INTEGRASE"/>
    <property type="match status" value="1"/>
</dbReference>
<sequence length="384" mass="43056">MDAIAQVIHECETCAAIKQAKRLKPLWYGGQWLKYKYGEAWQIGYITLPQTRQGKHYALAMVEATTGWLETYPVSLATAWNTILGLAKQVLWQRGTPERIESDNGTHFRNDLIDTWAKEHGTEWVYHTPYHAPASGKTRQYNGLSKTTLRAMGDSKEDMGRGFLFLLDNYGHRFVLKFQHVRHGSTQQRRDFIQATIVSIANEFAHDDGAFRTNLSHERREIPQPVTTLDSTGASTFTSTDGIVPTRPLAKQPQFPQPLLIRLLLQTLHQLRCPSLDSLQHLNVSLVVRGPKLNTVFEVWPHQCQVQGHDHFPSPAGHAIFDTTQDAIGFVGHLGTLPAHIQAAVNQHPQVLLCQAAFQPLLPKSVALHGVAVAQVQDLAQIEL</sequence>
<dbReference type="Pfam" id="PF00665">
    <property type="entry name" value="rve"/>
    <property type="match status" value="1"/>
</dbReference>
<gene>
    <name evidence="2" type="ORF">QYF61_006768</name>
</gene>
<evidence type="ECO:0000259" key="1">
    <source>
        <dbReference type="PROSITE" id="PS50994"/>
    </source>
</evidence>
<dbReference type="EMBL" id="JAUNZN010000009">
    <property type="protein sequence ID" value="KAK4815730.1"/>
    <property type="molecule type" value="Genomic_DNA"/>
</dbReference>
<dbReference type="InterPro" id="IPR050951">
    <property type="entry name" value="Retrovirus_Pol_polyprotein"/>
</dbReference>
<dbReference type="AlphaFoldDB" id="A0AAN7MXQ9"/>
<dbReference type="GO" id="GO:0015074">
    <property type="term" value="P:DNA integration"/>
    <property type="evidence" value="ECO:0007669"/>
    <property type="project" value="InterPro"/>
</dbReference>
<dbReference type="GO" id="GO:0003676">
    <property type="term" value="F:nucleic acid binding"/>
    <property type="evidence" value="ECO:0007669"/>
    <property type="project" value="InterPro"/>
</dbReference>
<proteinExistence type="predicted"/>